<keyword evidence="7" id="KW-1185">Reference proteome</keyword>
<keyword evidence="2" id="KW-0862">Zinc</keyword>
<gene>
    <name evidence="6" type="ORF">ACJMK2_009167</name>
</gene>
<dbReference type="SMART" id="SM01196">
    <property type="entry name" value="FERM_C"/>
    <property type="match status" value="1"/>
</dbReference>
<dbReference type="PROSITE" id="PS50057">
    <property type="entry name" value="FERM_3"/>
    <property type="match status" value="1"/>
</dbReference>
<evidence type="ECO:0000256" key="2">
    <source>
        <dbReference type="ARBA" id="ARBA00022833"/>
    </source>
</evidence>
<evidence type="ECO:0000256" key="3">
    <source>
        <dbReference type="PROSITE-ProRule" id="PRU00175"/>
    </source>
</evidence>
<dbReference type="SUPFAM" id="SSF54236">
    <property type="entry name" value="Ubiquitin-like"/>
    <property type="match status" value="1"/>
</dbReference>
<dbReference type="PROSITE" id="PS50089">
    <property type="entry name" value="ZF_RING_2"/>
    <property type="match status" value="1"/>
</dbReference>
<protein>
    <recommendedName>
        <fullName evidence="8">RING-type E3 ubiquitin transferase</fullName>
    </recommendedName>
</protein>
<dbReference type="SUPFAM" id="SSF47031">
    <property type="entry name" value="Second domain of FERM"/>
    <property type="match status" value="1"/>
</dbReference>
<dbReference type="Pfam" id="PF13920">
    <property type="entry name" value="zf-C3HC4_3"/>
    <property type="match status" value="1"/>
</dbReference>
<dbReference type="AlphaFoldDB" id="A0ABD3VD55"/>
<evidence type="ECO:0000313" key="7">
    <source>
        <dbReference type="Proteomes" id="UP001634394"/>
    </source>
</evidence>
<dbReference type="InterPro" id="IPR014352">
    <property type="entry name" value="FERM/acyl-CoA-bd_prot_sf"/>
</dbReference>
<dbReference type="PANTHER" id="PTHR23280">
    <property type="entry name" value="4.1 G PROTEIN"/>
    <property type="match status" value="1"/>
</dbReference>
<dbReference type="Pfam" id="PF00373">
    <property type="entry name" value="FERM_M"/>
    <property type="match status" value="1"/>
</dbReference>
<organism evidence="6 7">
    <name type="scientific">Sinanodonta woodiana</name>
    <name type="common">Chinese pond mussel</name>
    <name type="synonym">Anodonta woodiana</name>
    <dbReference type="NCBI Taxonomy" id="1069815"/>
    <lineage>
        <taxon>Eukaryota</taxon>
        <taxon>Metazoa</taxon>
        <taxon>Spiralia</taxon>
        <taxon>Lophotrochozoa</taxon>
        <taxon>Mollusca</taxon>
        <taxon>Bivalvia</taxon>
        <taxon>Autobranchia</taxon>
        <taxon>Heteroconchia</taxon>
        <taxon>Palaeoheterodonta</taxon>
        <taxon>Unionida</taxon>
        <taxon>Unionoidea</taxon>
        <taxon>Unionidae</taxon>
        <taxon>Unioninae</taxon>
        <taxon>Sinanodonta</taxon>
    </lineage>
</organism>
<dbReference type="CDD" id="cd14473">
    <property type="entry name" value="FERM_B-lobe"/>
    <property type="match status" value="1"/>
</dbReference>
<comment type="caution">
    <text evidence="6">The sequence shown here is derived from an EMBL/GenBank/DDBJ whole genome shotgun (WGS) entry which is preliminary data.</text>
</comment>
<keyword evidence="1 3" id="KW-0479">Metal-binding</keyword>
<evidence type="ECO:0000313" key="6">
    <source>
        <dbReference type="EMBL" id="KAL3858918.1"/>
    </source>
</evidence>
<dbReference type="Gene3D" id="2.30.29.30">
    <property type="entry name" value="Pleckstrin-homology domain (PH domain)/Phosphotyrosine-binding domain (PTB)"/>
    <property type="match status" value="1"/>
</dbReference>
<dbReference type="EMBL" id="JBJQND010000012">
    <property type="protein sequence ID" value="KAL3858918.1"/>
    <property type="molecule type" value="Genomic_DNA"/>
</dbReference>
<reference evidence="6 7" key="1">
    <citation type="submission" date="2024-11" db="EMBL/GenBank/DDBJ databases">
        <title>Chromosome-level genome assembly of the freshwater bivalve Anodonta woodiana.</title>
        <authorList>
            <person name="Chen X."/>
        </authorList>
    </citation>
    <scope>NUCLEOTIDE SEQUENCE [LARGE SCALE GENOMIC DNA]</scope>
    <source>
        <strain evidence="6">MN2024</strain>
        <tissue evidence="6">Gills</tissue>
    </source>
</reference>
<dbReference type="InterPro" id="IPR018979">
    <property type="entry name" value="FERM_N"/>
</dbReference>
<feature type="domain" description="FERM" evidence="4">
    <location>
        <begin position="1"/>
        <end position="283"/>
    </location>
</feature>
<dbReference type="InterPro" id="IPR035963">
    <property type="entry name" value="FERM_2"/>
</dbReference>
<dbReference type="PANTHER" id="PTHR23280:SF13">
    <property type="entry name" value="E3 UBIQUITIN-PROTEIN LIGASE MYLIP"/>
    <property type="match status" value="1"/>
</dbReference>
<dbReference type="SMART" id="SM00295">
    <property type="entry name" value="B41"/>
    <property type="match status" value="1"/>
</dbReference>
<dbReference type="Pfam" id="PF09379">
    <property type="entry name" value="FERM_N"/>
    <property type="match status" value="1"/>
</dbReference>
<dbReference type="InterPro" id="IPR029071">
    <property type="entry name" value="Ubiquitin-like_domsf"/>
</dbReference>
<proteinExistence type="predicted"/>
<dbReference type="InterPro" id="IPR000299">
    <property type="entry name" value="FERM_domain"/>
</dbReference>
<evidence type="ECO:0008006" key="8">
    <source>
        <dbReference type="Google" id="ProtNLM"/>
    </source>
</evidence>
<keyword evidence="1 3" id="KW-0863">Zinc-finger</keyword>
<dbReference type="PRINTS" id="PR00935">
    <property type="entry name" value="BAND41"/>
</dbReference>
<dbReference type="InterPro" id="IPR019749">
    <property type="entry name" value="Band_41_domain"/>
</dbReference>
<dbReference type="SUPFAM" id="SSF50729">
    <property type="entry name" value="PH domain-like"/>
    <property type="match status" value="1"/>
</dbReference>
<dbReference type="CDD" id="cd17104">
    <property type="entry name" value="FERM_F1_MYLIP"/>
    <property type="match status" value="1"/>
</dbReference>
<dbReference type="InterPro" id="IPR019748">
    <property type="entry name" value="FERM_central"/>
</dbReference>
<sequence length="434" mass="50107">MLCYVTQPNWVVLEVEVDPKANGQECIDKVCQQLGIVEEDYFGLQYKGGKGENLWLNLRNRIDRQVMGMSPFRLQLRVKFFVRPHYILQETTRNQFYLQVKQDLQSQKLWTENVQQTSIIAALMAQAEFGDLQNKNIQFNNYRNLLQGWIEPTHQLLQNIASEHEKLQGLERSAAEYRMLQVAAELQNYGMEYHEARVSSGDLIQIGVGPEGVFLCNDKLEQTEKIGYPTIQKAVHSGRICNLHIINDKGEVAEMIFKLVSQKAANALYRSVTEMHSFFRCDTVQVAVASQFSRDLKGTFASIFNEKTTVGLEYVFDIRRTCRETYDHVRRVLYTDKVQTFHSSKEEDNKNAVCNGLNCVCGKDRKILQEKLDRILESVRCCVCRDAEIETVFFPCRHVTCCNYCAAKLNFCPMCRSKIEDVQRIFLPTIQNTV</sequence>
<dbReference type="Proteomes" id="UP001634394">
    <property type="component" value="Unassembled WGS sequence"/>
</dbReference>
<dbReference type="Gene3D" id="3.30.40.10">
    <property type="entry name" value="Zinc/RING finger domain, C3HC4 (zinc finger)"/>
    <property type="match status" value="1"/>
</dbReference>
<dbReference type="Gene3D" id="1.20.80.10">
    <property type="match status" value="1"/>
</dbReference>
<name>A0ABD3VD55_SINWO</name>
<dbReference type="SUPFAM" id="SSF57850">
    <property type="entry name" value="RING/U-box"/>
    <property type="match status" value="1"/>
</dbReference>
<feature type="domain" description="RING-type" evidence="5">
    <location>
        <begin position="381"/>
        <end position="416"/>
    </location>
</feature>
<accession>A0ABD3VD55</accession>
<evidence type="ECO:0000259" key="4">
    <source>
        <dbReference type="PROSITE" id="PS50057"/>
    </source>
</evidence>
<evidence type="ECO:0000256" key="1">
    <source>
        <dbReference type="ARBA" id="ARBA00022771"/>
    </source>
</evidence>
<dbReference type="InterPro" id="IPR013083">
    <property type="entry name" value="Znf_RING/FYVE/PHD"/>
</dbReference>
<dbReference type="InterPro" id="IPR018980">
    <property type="entry name" value="FERM_PH-like_C"/>
</dbReference>
<dbReference type="InterPro" id="IPR001841">
    <property type="entry name" value="Znf_RING"/>
</dbReference>
<dbReference type="GO" id="GO:0008270">
    <property type="term" value="F:zinc ion binding"/>
    <property type="evidence" value="ECO:0007669"/>
    <property type="project" value="UniProtKB-KW"/>
</dbReference>
<evidence type="ECO:0000259" key="5">
    <source>
        <dbReference type="PROSITE" id="PS50089"/>
    </source>
</evidence>
<dbReference type="Gene3D" id="3.10.20.90">
    <property type="entry name" value="Phosphatidylinositol 3-kinase Catalytic Subunit, Chain A, domain 1"/>
    <property type="match status" value="1"/>
</dbReference>
<dbReference type="InterPro" id="IPR011993">
    <property type="entry name" value="PH-like_dom_sf"/>
</dbReference>